<name>A0A2A8XTQ7_BACCE</name>
<accession>A0A2A8XTQ7</accession>
<evidence type="ECO:0000313" key="2">
    <source>
        <dbReference type="EMBL" id="PFC67187.1"/>
    </source>
</evidence>
<proteinExistence type="predicted"/>
<dbReference type="Proteomes" id="UP000220226">
    <property type="component" value="Unassembled WGS sequence"/>
</dbReference>
<protein>
    <recommendedName>
        <fullName evidence="4">Acyltransferase</fullName>
    </recommendedName>
</protein>
<evidence type="ECO:0000256" key="1">
    <source>
        <dbReference type="SAM" id="Phobius"/>
    </source>
</evidence>
<dbReference type="EMBL" id="NTQT01000119">
    <property type="protein sequence ID" value="PFC67187.1"/>
    <property type="molecule type" value="Genomic_DNA"/>
</dbReference>
<sequence length="77" mass="8355">IGISLALGDIMRPLGALVLIAVALYVFLQGILGKSKQDILTSIKKLSGIFIIFYLVHYIISSSFISAGITQYPLSNR</sequence>
<gene>
    <name evidence="2" type="ORF">CN290_31980</name>
</gene>
<feature type="non-terminal residue" evidence="2">
    <location>
        <position position="1"/>
    </location>
</feature>
<keyword evidence="1" id="KW-0812">Transmembrane</keyword>
<feature type="transmembrane region" description="Helical" evidence="1">
    <location>
        <begin position="46"/>
        <end position="69"/>
    </location>
</feature>
<evidence type="ECO:0008006" key="4">
    <source>
        <dbReference type="Google" id="ProtNLM"/>
    </source>
</evidence>
<dbReference type="AlphaFoldDB" id="A0A2A8XTQ7"/>
<keyword evidence="1" id="KW-0472">Membrane</keyword>
<evidence type="ECO:0000313" key="3">
    <source>
        <dbReference type="Proteomes" id="UP000220226"/>
    </source>
</evidence>
<feature type="transmembrane region" description="Helical" evidence="1">
    <location>
        <begin position="14"/>
        <end position="34"/>
    </location>
</feature>
<feature type="non-terminal residue" evidence="2">
    <location>
        <position position="77"/>
    </location>
</feature>
<keyword evidence="1" id="KW-1133">Transmembrane helix</keyword>
<comment type="caution">
    <text evidence="2">The sequence shown here is derived from an EMBL/GenBank/DDBJ whole genome shotgun (WGS) entry which is preliminary data.</text>
</comment>
<reference evidence="2 3" key="1">
    <citation type="submission" date="2017-09" db="EMBL/GenBank/DDBJ databases">
        <title>Large-scale bioinformatics analysis of Bacillus genomes uncovers conserved roles of natural products in bacterial physiology.</title>
        <authorList>
            <consortium name="Agbiome Team Llc"/>
            <person name="Bleich R.M."/>
            <person name="Grubbs K.J."/>
            <person name="Santa Maria K.C."/>
            <person name="Allen S.E."/>
            <person name="Farag S."/>
            <person name="Shank E.A."/>
            <person name="Bowers A."/>
        </authorList>
    </citation>
    <scope>NUCLEOTIDE SEQUENCE [LARGE SCALE GENOMIC DNA]</scope>
    <source>
        <strain evidence="2 3">AFS025165</strain>
    </source>
</reference>
<organism evidence="2 3">
    <name type="scientific">Bacillus cereus</name>
    <dbReference type="NCBI Taxonomy" id="1396"/>
    <lineage>
        <taxon>Bacteria</taxon>
        <taxon>Bacillati</taxon>
        <taxon>Bacillota</taxon>
        <taxon>Bacilli</taxon>
        <taxon>Bacillales</taxon>
        <taxon>Bacillaceae</taxon>
        <taxon>Bacillus</taxon>
        <taxon>Bacillus cereus group</taxon>
    </lineage>
</organism>